<feature type="transmembrane region" description="Helical" evidence="7">
    <location>
        <begin position="95"/>
        <end position="114"/>
    </location>
</feature>
<proteinExistence type="inferred from homology"/>
<evidence type="ECO:0000259" key="8">
    <source>
        <dbReference type="PROSITE" id="PS50928"/>
    </source>
</evidence>
<feature type="domain" description="ABC transmembrane type-1" evidence="8">
    <location>
        <begin position="91"/>
        <end position="282"/>
    </location>
</feature>
<sequence>MAKRKKQKIKVGELTMPSLTITQRKRIQTIFVYLFLIVSSTATVLPLLWMISTSLKSGSVIFQIPPQWFPDSLHWENYQRAITDIPFFLYLKNTVIITFFRMIAEVFVSALVAYGFARFDFPGKNIWFMILLSTIMLPGEITMIPVFIMFSKLGWINTFKPLIVPAFFGGQAVFVFLLRQFFLTIPRELEEAALMDGASRWQIFYKIFLPLSKPALVTIALFSFQGSWNDLLGPLMYLNDSNKFTLQLGLAMFNGMTKVEWGPLMAASLLVLLPTLVLFFSLQKYFVEGISITGIKG</sequence>
<dbReference type="Gene3D" id="1.10.3720.10">
    <property type="entry name" value="MetI-like"/>
    <property type="match status" value="1"/>
</dbReference>
<reference evidence="9 10" key="1">
    <citation type="submission" date="2018-02" db="EMBL/GenBank/DDBJ databases">
        <title>Complete genome and methylome analysis of Bacillus caldolyticus.</title>
        <authorList>
            <person name="Fomenkov A.I."/>
            <person name="Mersha F."/>
            <person name="Vincze T."/>
            <person name="Roberts R.J."/>
        </authorList>
    </citation>
    <scope>NUCLEOTIDE SEQUENCE [LARGE SCALE GENOMIC DNA]</scope>
    <source>
        <strain evidence="9 10">NEB414</strain>
    </source>
</reference>
<keyword evidence="4 7" id="KW-0812">Transmembrane</keyword>
<dbReference type="PANTHER" id="PTHR43744:SF12">
    <property type="entry name" value="ABC TRANSPORTER PERMEASE PROTEIN MG189-RELATED"/>
    <property type="match status" value="1"/>
</dbReference>
<evidence type="ECO:0000256" key="7">
    <source>
        <dbReference type="RuleBase" id="RU363032"/>
    </source>
</evidence>
<dbReference type="SUPFAM" id="SSF161098">
    <property type="entry name" value="MetI-like"/>
    <property type="match status" value="1"/>
</dbReference>
<evidence type="ECO:0000256" key="2">
    <source>
        <dbReference type="ARBA" id="ARBA00022448"/>
    </source>
</evidence>
<keyword evidence="10" id="KW-1185">Reference proteome</keyword>
<dbReference type="PANTHER" id="PTHR43744">
    <property type="entry name" value="ABC TRANSPORTER PERMEASE PROTEIN MG189-RELATED-RELATED"/>
    <property type="match status" value="1"/>
</dbReference>
<evidence type="ECO:0000256" key="4">
    <source>
        <dbReference type="ARBA" id="ARBA00022692"/>
    </source>
</evidence>
<feature type="transmembrane region" description="Helical" evidence="7">
    <location>
        <begin position="126"/>
        <end position="150"/>
    </location>
</feature>
<organism evidence="9 10">
    <name type="scientific">Bacillus caldolyticus</name>
    <dbReference type="NCBI Taxonomy" id="1394"/>
    <lineage>
        <taxon>Bacteria</taxon>
        <taxon>Bacillati</taxon>
        <taxon>Bacillota</taxon>
        <taxon>Bacilli</taxon>
        <taxon>Bacillales</taxon>
        <taxon>Anoxybacillaceae</taxon>
        <taxon>Geobacillus</taxon>
        <taxon>Geobacillus thermoleovorans group</taxon>
    </lineage>
</organism>
<evidence type="ECO:0000256" key="5">
    <source>
        <dbReference type="ARBA" id="ARBA00022989"/>
    </source>
</evidence>
<dbReference type="InterPro" id="IPR035906">
    <property type="entry name" value="MetI-like_sf"/>
</dbReference>
<keyword evidence="2 7" id="KW-0813">Transport</keyword>
<protein>
    <submittedName>
        <fullName evidence="9">Carbohydrate ABC transporter permease</fullName>
    </submittedName>
</protein>
<feature type="transmembrane region" description="Helical" evidence="7">
    <location>
        <begin position="261"/>
        <end position="282"/>
    </location>
</feature>
<dbReference type="Proteomes" id="UP000265462">
    <property type="component" value="Chromosome"/>
</dbReference>
<feature type="transmembrane region" description="Helical" evidence="7">
    <location>
        <begin position="203"/>
        <end position="224"/>
    </location>
</feature>
<keyword evidence="3" id="KW-1003">Cell membrane</keyword>
<evidence type="ECO:0000256" key="3">
    <source>
        <dbReference type="ARBA" id="ARBA00022475"/>
    </source>
</evidence>
<evidence type="ECO:0000313" key="9">
    <source>
        <dbReference type="EMBL" id="AUI37057.1"/>
    </source>
</evidence>
<evidence type="ECO:0000256" key="1">
    <source>
        <dbReference type="ARBA" id="ARBA00004651"/>
    </source>
</evidence>
<dbReference type="CDD" id="cd06261">
    <property type="entry name" value="TM_PBP2"/>
    <property type="match status" value="1"/>
</dbReference>
<evidence type="ECO:0000256" key="6">
    <source>
        <dbReference type="ARBA" id="ARBA00023136"/>
    </source>
</evidence>
<comment type="similarity">
    <text evidence="7">Belongs to the binding-protein-dependent transport system permease family.</text>
</comment>
<dbReference type="PROSITE" id="PS50928">
    <property type="entry name" value="ABC_TM1"/>
    <property type="match status" value="1"/>
</dbReference>
<evidence type="ECO:0000313" key="10">
    <source>
        <dbReference type="Proteomes" id="UP000265462"/>
    </source>
</evidence>
<dbReference type="EMBL" id="CP025074">
    <property type="protein sequence ID" value="AUI37057.1"/>
    <property type="molecule type" value="Genomic_DNA"/>
</dbReference>
<dbReference type="InterPro" id="IPR000515">
    <property type="entry name" value="MetI-like"/>
</dbReference>
<accession>A0ABN5FWN4</accession>
<name>A0ABN5FWN4_BACCL</name>
<comment type="subcellular location">
    <subcellularLocation>
        <location evidence="1 7">Cell membrane</location>
        <topology evidence="1 7">Multi-pass membrane protein</topology>
    </subcellularLocation>
</comment>
<keyword evidence="5 7" id="KW-1133">Transmembrane helix</keyword>
<dbReference type="RefSeq" id="WP_083509306.1">
    <property type="nucleotide sequence ID" value="NZ_CP025074.1"/>
</dbReference>
<dbReference type="Pfam" id="PF00528">
    <property type="entry name" value="BPD_transp_1"/>
    <property type="match status" value="1"/>
</dbReference>
<gene>
    <name evidence="9" type="ORF">CWI35_11550</name>
</gene>
<feature type="transmembrane region" description="Helical" evidence="7">
    <location>
        <begin position="30"/>
        <end position="51"/>
    </location>
</feature>
<keyword evidence="6 7" id="KW-0472">Membrane</keyword>
<feature type="transmembrane region" description="Helical" evidence="7">
    <location>
        <begin position="162"/>
        <end position="182"/>
    </location>
</feature>